<evidence type="ECO:0000313" key="2">
    <source>
        <dbReference type="Proteomes" id="UP001057402"/>
    </source>
</evidence>
<organism evidence="1 2">
    <name type="scientific">Melastoma candidum</name>
    <dbReference type="NCBI Taxonomy" id="119954"/>
    <lineage>
        <taxon>Eukaryota</taxon>
        <taxon>Viridiplantae</taxon>
        <taxon>Streptophyta</taxon>
        <taxon>Embryophyta</taxon>
        <taxon>Tracheophyta</taxon>
        <taxon>Spermatophyta</taxon>
        <taxon>Magnoliopsida</taxon>
        <taxon>eudicotyledons</taxon>
        <taxon>Gunneridae</taxon>
        <taxon>Pentapetalae</taxon>
        <taxon>rosids</taxon>
        <taxon>malvids</taxon>
        <taxon>Myrtales</taxon>
        <taxon>Melastomataceae</taxon>
        <taxon>Melastomatoideae</taxon>
        <taxon>Melastomateae</taxon>
        <taxon>Melastoma</taxon>
    </lineage>
</organism>
<accession>A0ACB9QHX5</accession>
<keyword evidence="2" id="KW-1185">Reference proteome</keyword>
<gene>
    <name evidence="1" type="ORF">MLD38_021736</name>
</gene>
<comment type="caution">
    <text evidence="1">The sequence shown here is derived from an EMBL/GenBank/DDBJ whole genome shotgun (WGS) entry which is preliminary data.</text>
</comment>
<dbReference type="Proteomes" id="UP001057402">
    <property type="component" value="Chromosome 6"/>
</dbReference>
<name>A0ACB9QHX5_9MYRT</name>
<reference evidence="2" key="1">
    <citation type="journal article" date="2023" name="Front. Plant Sci.">
        <title>Chromosomal-level genome assembly of Melastoma candidum provides insights into trichome evolution.</title>
        <authorList>
            <person name="Zhong Y."/>
            <person name="Wu W."/>
            <person name="Sun C."/>
            <person name="Zou P."/>
            <person name="Liu Y."/>
            <person name="Dai S."/>
            <person name="Zhou R."/>
        </authorList>
    </citation>
    <scope>NUCLEOTIDE SEQUENCE [LARGE SCALE GENOMIC DNA]</scope>
</reference>
<evidence type="ECO:0000313" key="1">
    <source>
        <dbReference type="EMBL" id="KAI4365778.1"/>
    </source>
</evidence>
<sequence length="76" mass="8755">MNPVAEETGSVVDSLPATPQHHQRTPLKSHPEFNNRASWKQKLRESCCQRVRDDRTRLIWSMRLSATPSATDRKGR</sequence>
<proteinExistence type="predicted"/>
<protein>
    <submittedName>
        <fullName evidence="1">Uncharacterized protein</fullName>
    </submittedName>
</protein>
<dbReference type="EMBL" id="CM042885">
    <property type="protein sequence ID" value="KAI4365778.1"/>
    <property type="molecule type" value="Genomic_DNA"/>
</dbReference>